<evidence type="ECO:0000313" key="2">
    <source>
        <dbReference type="EMBL" id="CAE7184961.1"/>
    </source>
</evidence>
<comment type="caution">
    <text evidence="2">The sequence shown here is derived from an EMBL/GenBank/DDBJ whole genome shotgun (WGS) entry which is preliminary data.</text>
</comment>
<organism evidence="2 3">
    <name type="scientific">Symbiodinium necroappetens</name>
    <dbReference type="NCBI Taxonomy" id="1628268"/>
    <lineage>
        <taxon>Eukaryota</taxon>
        <taxon>Sar</taxon>
        <taxon>Alveolata</taxon>
        <taxon>Dinophyceae</taxon>
        <taxon>Suessiales</taxon>
        <taxon>Symbiodiniaceae</taxon>
        <taxon>Symbiodinium</taxon>
    </lineage>
</organism>
<dbReference type="GO" id="GO:0030170">
    <property type="term" value="F:pyridoxal phosphate binding"/>
    <property type="evidence" value="ECO:0007669"/>
    <property type="project" value="InterPro"/>
</dbReference>
<dbReference type="OrthoDB" id="10264196at2759"/>
<keyword evidence="1" id="KW-0663">Pyridoxal phosphate</keyword>
<dbReference type="PANTHER" id="PTHR10146:SF14">
    <property type="entry name" value="PYRIDOXAL PHOSPHATE HOMEOSTASIS PROTEIN"/>
    <property type="match status" value="1"/>
</dbReference>
<evidence type="ECO:0000313" key="3">
    <source>
        <dbReference type="Proteomes" id="UP000601435"/>
    </source>
</evidence>
<name>A0A812IV35_9DINO</name>
<sequence length="67" mass="7129">DYSGCRTEDFATLMKCREEAAAAIGCGVDTLELSMGMSADYENAILEGSTSVRVGSSIFGARQYPPK</sequence>
<dbReference type="AlphaFoldDB" id="A0A812IV35"/>
<reference evidence="2" key="1">
    <citation type="submission" date="2021-02" db="EMBL/GenBank/DDBJ databases">
        <authorList>
            <person name="Dougan E. K."/>
            <person name="Rhodes N."/>
            <person name="Thang M."/>
            <person name="Chan C."/>
        </authorList>
    </citation>
    <scope>NUCLEOTIDE SEQUENCE</scope>
</reference>
<dbReference type="Gene3D" id="3.20.20.10">
    <property type="entry name" value="Alanine racemase"/>
    <property type="match status" value="1"/>
</dbReference>
<keyword evidence="3" id="KW-1185">Reference proteome</keyword>
<feature type="non-terminal residue" evidence="2">
    <location>
        <position position="67"/>
    </location>
</feature>
<dbReference type="Proteomes" id="UP000601435">
    <property type="component" value="Unassembled WGS sequence"/>
</dbReference>
<gene>
    <name evidence="2" type="primary">PLPBP</name>
    <name evidence="2" type="ORF">SNEC2469_LOCUS861</name>
</gene>
<dbReference type="InterPro" id="IPR011078">
    <property type="entry name" value="PyrdxlP_homeostasis"/>
</dbReference>
<protein>
    <submittedName>
        <fullName evidence="2">PLPBP protein</fullName>
    </submittedName>
</protein>
<proteinExistence type="predicted"/>
<evidence type="ECO:0000256" key="1">
    <source>
        <dbReference type="ARBA" id="ARBA00022898"/>
    </source>
</evidence>
<dbReference type="SUPFAM" id="SSF51419">
    <property type="entry name" value="PLP-binding barrel"/>
    <property type="match status" value="1"/>
</dbReference>
<dbReference type="InterPro" id="IPR029066">
    <property type="entry name" value="PLP-binding_barrel"/>
</dbReference>
<dbReference type="PANTHER" id="PTHR10146">
    <property type="entry name" value="PROLINE SYNTHETASE CO-TRANSCRIBED BACTERIAL HOMOLOG PROTEIN"/>
    <property type="match status" value="1"/>
</dbReference>
<accession>A0A812IV35</accession>
<dbReference type="EMBL" id="CAJNJA010005182">
    <property type="protein sequence ID" value="CAE7184961.1"/>
    <property type="molecule type" value="Genomic_DNA"/>
</dbReference>